<evidence type="ECO:0000256" key="1">
    <source>
        <dbReference type="SAM" id="MobiDB-lite"/>
    </source>
</evidence>
<evidence type="ECO:0000313" key="3">
    <source>
        <dbReference type="Proteomes" id="UP000250140"/>
    </source>
</evidence>
<feature type="compositionally biased region" description="Polar residues" evidence="1">
    <location>
        <begin position="78"/>
        <end position="93"/>
    </location>
</feature>
<gene>
    <name evidence="2" type="ORF">AOQ84DRAFT_386174</name>
</gene>
<accession>A0A8E2F8R1</accession>
<feature type="compositionally biased region" description="Polar residues" evidence="1">
    <location>
        <begin position="115"/>
        <end position="126"/>
    </location>
</feature>
<proteinExistence type="predicted"/>
<organism evidence="2 3">
    <name type="scientific">Glonium stellatum</name>
    <dbReference type="NCBI Taxonomy" id="574774"/>
    <lineage>
        <taxon>Eukaryota</taxon>
        <taxon>Fungi</taxon>
        <taxon>Dikarya</taxon>
        <taxon>Ascomycota</taxon>
        <taxon>Pezizomycotina</taxon>
        <taxon>Dothideomycetes</taxon>
        <taxon>Pleosporomycetidae</taxon>
        <taxon>Gloniales</taxon>
        <taxon>Gloniaceae</taxon>
        <taxon>Glonium</taxon>
    </lineage>
</organism>
<feature type="region of interest" description="Disordered" evidence="1">
    <location>
        <begin position="1"/>
        <end position="189"/>
    </location>
</feature>
<dbReference type="EMBL" id="KV748886">
    <property type="protein sequence ID" value="OCL12360.1"/>
    <property type="molecule type" value="Genomic_DNA"/>
</dbReference>
<keyword evidence="3" id="KW-1185">Reference proteome</keyword>
<name>A0A8E2F8R1_9PEZI</name>
<protein>
    <submittedName>
        <fullName evidence="2">Uncharacterized protein</fullName>
    </submittedName>
</protein>
<feature type="compositionally biased region" description="Pro residues" evidence="1">
    <location>
        <begin position="97"/>
        <end position="107"/>
    </location>
</feature>
<dbReference type="Proteomes" id="UP000250140">
    <property type="component" value="Unassembled WGS sequence"/>
</dbReference>
<feature type="compositionally biased region" description="Low complexity" evidence="1">
    <location>
        <begin position="18"/>
        <end position="41"/>
    </location>
</feature>
<evidence type="ECO:0000313" key="2">
    <source>
        <dbReference type="EMBL" id="OCL12360.1"/>
    </source>
</evidence>
<dbReference type="AlphaFoldDB" id="A0A8E2F8R1"/>
<reference evidence="2 3" key="1">
    <citation type="journal article" date="2016" name="Nat. Commun.">
        <title>Ectomycorrhizal ecology is imprinted in the genome of the dominant symbiotic fungus Cenococcum geophilum.</title>
        <authorList>
            <consortium name="DOE Joint Genome Institute"/>
            <person name="Peter M."/>
            <person name="Kohler A."/>
            <person name="Ohm R.A."/>
            <person name="Kuo A."/>
            <person name="Krutzmann J."/>
            <person name="Morin E."/>
            <person name="Arend M."/>
            <person name="Barry K.W."/>
            <person name="Binder M."/>
            <person name="Choi C."/>
            <person name="Clum A."/>
            <person name="Copeland A."/>
            <person name="Grisel N."/>
            <person name="Haridas S."/>
            <person name="Kipfer T."/>
            <person name="LaButti K."/>
            <person name="Lindquist E."/>
            <person name="Lipzen A."/>
            <person name="Maire R."/>
            <person name="Meier B."/>
            <person name="Mihaltcheva S."/>
            <person name="Molinier V."/>
            <person name="Murat C."/>
            <person name="Poggeler S."/>
            <person name="Quandt C.A."/>
            <person name="Sperisen C."/>
            <person name="Tritt A."/>
            <person name="Tisserant E."/>
            <person name="Crous P.W."/>
            <person name="Henrissat B."/>
            <person name="Nehls U."/>
            <person name="Egli S."/>
            <person name="Spatafora J.W."/>
            <person name="Grigoriev I.V."/>
            <person name="Martin F.M."/>
        </authorList>
    </citation>
    <scope>NUCLEOTIDE SEQUENCE [LARGE SCALE GENOMIC DNA]</scope>
    <source>
        <strain evidence="2 3">CBS 207.34</strain>
    </source>
</reference>
<sequence length="277" mass="31492">MASPYQYQPYHYSASRAQQQQQPNGYPPQSSGYPPSNGYPPRQWNAYPPQHSTKRPPPQPNGYPPQQSEAYPSHQHGRYQQPNTYSQPQNWSTPPANVNPPYPPYSQVPPYHQQTTSGPISYSEQTLYPPDPQHTQQDISSHRPALAPSPSRYPHRKHGAIVSPNPVPPLREHPPHRPRSGYSHNPPRPLTAAELAESFFRHSCVPVPTEWESLPPVITIYYIEAGPKFLDAKDWLDDPRDLEYHTTPRHARTEQDPASLAFALRAEKHGGHIRSQK</sequence>